<dbReference type="RefSeq" id="XP_001835786.2">
    <property type="nucleotide sequence ID" value="XM_001835734.2"/>
</dbReference>
<gene>
    <name evidence="2" type="ORF">CC1G_11691</name>
</gene>
<comment type="caution">
    <text evidence="2">The sequence shown here is derived from an EMBL/GenBank/DDBJ whole genome shotgun (WGS) entry which is preliminary data.</text>
</comment>
<feature type="compositionally biased region" description="Polar residues" evidence="1">
    <location>
        <begin position="327"/>
        <end position="341"/>
    </location>
</feature>
<evidence type="ECO:0000313" key="3">
    <source>
        <dbReference type="Proteomes" id="UP000001861"/>
    </source>
</evidence>
<dbReference type="GeneID" id="6012321"/>
<evidence type="ECO:0000256" key="1">
    <source>
        <dbReference type="SAM" id="MobiDB-lite"/>
    </source>
</evidence>
<dbReference type="VEuPathDB" id="FungiDB:CC1G_11691"/>
<keyword evidence="3" id="KW-1185">Reference proteome</keyword>
<proteinExistence type="predicted"/>
<dbReference type="AlphaFoldDB" id="A8NRH7"/>
<dbReference type="OMA" id="MITGEIM"/>
<reference evidence="2 3" key="1">
    <citation type="journal article" date="2010" name="Proc. Natl. Acad. Sci. U.S.A.">
        <title>Insights into evolution of multicellular fungi from the assembled chromosomes of the mushroom Coprinopsis cinerea (Coprinus cinereus).</title>
        <authorList>
            <person name="Stajich J.E."/>
            <person name="Wilke S.K."/>
            <person name="Ahren D."/>
            <person name="Au C.H."/>
            <person name="Birren B.W."/>
            <person name="Borodovsky M."/>
            <person name="Burns C."/>
            <person name="Canback B."/>
            <person name="Casselton L.A."/>
            <person name="Cheng C.K."/>
            <person name="Deng J."/>
            <person name="Dietrich F.S."/>
            <person name="Fargo D.C."/>
            <person name="Farman M.L."/>
            <person name="Gathman A.C."/>
            <person name="Goldberg J."/>
            <person name="Guigo R."/>
            <person name="Hoegger P.J."/>
            <person name="Hooker J.B."/>
            <person name="Huggins A."/>
            <person name="James T.Y."/>
            <person name="Kamada T."/>
            <person name="Kilaru S."/>
            <person name="Kodira C."/>
            <person name="Kues U."/>
            <person name="Kupfer D."/>
            <person name="Kwan H.S."/>
            <person name="Lomsadze A."/>
            <person name="Li W."/>
            <person name="Lilly W.W."/>
            <person name="Ma L.J."/>
            <person name="Mackey A.J."/>
            <person name="Manning G."/>
            <person name="Martin F."/>
            <person name="Muraguchi H."/>
            <person name="Natvig D.O."/>
            <person name="Palmerini H."/>
            <person name="Ramesh M.A."/>
            <person name="Rehmeyer C.J."/>
            <person name="Roe B.A."/>
            <person name="Shenoy N."/>
            <person name="Stanke M."/>
            <person name="Ter-Hovhannisyan V."/>
            <person name="Tunlid A."/>
            <person name="Velagapudi R."/>
            <person name="Vision T.J."/>
            <person name="Zeng Q."/>
            <person name="Zolan M.E."/>
            <person name="Pukkila P.J."/>
        </authorList>
    </citation>
    <scope>NUCLEOTIDE SEQUENCE [LARGE SCALE GENOMIC DNA]</scope>
    <source>
        <strain evidence="3">Okayama-7 / 130 / ATCC MYA-4618 / FGSC 9003</strain>
    </source>
</reference>
<dbReference type="EMBL" id="AACS02000008">
    <property type="protein sequence ID" value="EAU86019.2"/>
    <property type="molecule type" value="Genomic_DNA"/>
</dbReference>
<dbReference type="InParanoid" id="A8NRH7"/>
<evidence type="ECO:0008006" key="4">
    <source>
        <dbReference type="Google" id="ProtNLM"/>
    </source>
</evidence>
<protein>
    <recommendedName>
        <fullName evidence="4">Arrestin-like N-terminal domain-containing protein</fullName>
    </recommendedName>
</protein>
<evidence type="ECO:0000313" key="2">
    <source>
        <dbReference type="EMBL" id="EAU86019.2"/>
    </source>
</evidence>
<dbReference type="HOGENOM" id="CLU_049916_0_0_1"/>
<dbReference type="KEGG" id="cci:CC1G_11691"/>
<dbReference type="eggNOG" id="ENOG502SJGY">
    <property type="taxonomic scope" value="Eukaryota"/>
</dbReference>
<dbReference type="Proteomes" id="UP000001861">
    <property type="component" value="Unassembled WGS sequence"/>
</dbReference>
<sequence>MSFHTQDTFLAHLARPSSSSSSMTAFSSFYLSSIGDLPTYSQSVPAPSYSYEPACDEQVLQHTPSRLNAQPNTTGTFIRKSGKTTIILTEQEDGSSTPAYGRHGVIDGVLLFEENELITEVEFEIEGKLDSTISEGGGKSTRLLFHKETLWAKQKSSPSADSCPSQLPIRYSLPTTFLDGDTARSLPPSYTGFFQGIPTLFVKASYTIRVRVTRLVTSKLGFWTKTKHIIQPIRYHPRARPHRPIYPSPGFFSSIKTSPEEWFQASSSIKTRESSSLDPLPVHLFIPAGRVYGLQDTIPFHLQISGPVSSLKELFMSPSGALDRVLSSDSRTTASSTQSNSKETKSPIRVYLMRQVTVEVRGEKAFRNTVIGEGSLTAVPPLMSSCWSATSSDCAEEHLDWEGTLKCDPSITVGGFIASNVQVKEFVMLNVTPQCPWKSPLLDLQLSIPIRLTTESYGEVPVPGIDSFVA</sequence>
<organism evidence="2 3">
    <name type="scientific">Coprinopsis cinerea (strain Okayama-7 / 130 / ATCC MYA-4618 / FGSC 9003)</name>
    <name type="common">Inky cap fungus</name>
    <name type="synonym">Hormographiella aspergillata</name>
    <dbReference type="NCBI Taxonomy" id="240176"/>
    <lineage>
        <taxon>Eukaryota</taxon>
        <taxon>Fungi</taxon>
        <taxon>Dikarya</taxon>
        <taxon>Basidiomycota</taxon>
        <taxon>Agaricomycotina</taxon>
        <taxon>Agaricomycetes</taxon>
        <taxon>Agaricomycetidae</taxon>
        <taxon>Agaricales</taxon>
        <taxon>Agaricineae</taxon>
        <taxon>Psathyrellaceae</taxon>
        <taxon>Coprinopsis</taxon>
    </lineage>
</organism>
<feature type="region of interest" description="Disordered" evidence="1">
    <location>
        <begin position="326"/>
        <end position="345"/>
    </location>
</feature>
<accession>A8NRH7</accession>
<name>A8NRH7_COPC7</name>
<dbReference type="OrthoDB" id="3252135at2759"/>
<dbReference type="STRING" id="240176.A8NRH7"/>